<keyword evidence="4" id="KW-1185">Reference proteome</keyword>
<feature type="signal peptide" evidence="1">
    <location>
        <begin position="1"/>
        <end position="25"/>
    </location>
</feature>
<dbReference type="InterPro" id="IPR036709">
    <property type="entry name" value="Autotransporte_beta_dom_sf"/>
</dbReference>
<feature type="chain" id="PRO_5047106780" evidence="1">
    <location>
        <begin position="26"/>
        <end position="489"/>
    </location>
</feature>
<proteinExistence type="predicted"/>
<keyword evidence="1" id="KW-0732">Signal</keyword>
<dbReference type="Pfam" id="PF03797">
    <property type="entry name" value="Autotransporter"/>
    <property type="match status" value="1"/>
</dbReference>
<comment type="caution">
    <text evidence="3">The sequence shown here is derived from an EMBL/GenBank/DDBJ whole genome shotgun (WGS) entry which is preliminary data.</text>
</comment>
<evidence type="ECO:0000256" key="1">
    <source>
        <dbReference type="SAM" id="SignalP"/>
    </source>
</evidence>
<dbReference type="InterPro" id="IPR005546">
    <property type="entry name" value="Autotransporte_beta"/>
</dbReference>
<dbReference type="PROSITE" id="PS51208">
    <property type="entry name" value="AUTOTRANSPORTER"/>
    <property type="match status" value="1"/>
</dbReference>
<dbReference type="Gene3D" id="2.40.128.130">
    <property type="entry name" value="Autotransporter beta-domain"/>
    <property type="match status" value="1"/>
</dbReference>
<gene>
    <name evidence="3" type="ORF">ACFOX3_00120</name>
</gene>
<feature type="domain" description="Autotransporter" evidence="2">
    <location>
        <begin position="178"/>
        <end position="489"/>
    </location>
</feature>
<evidence type="ECO:0000259" key="2">
    <source>
        <dbReference type="PROSITE" id="PS51208"/>
    </source>
</evidence>
<name>A0ABV8UYC3_9GAMM</name>
<dbReference type="Proteomes" id="UP001595840">
    <property type="component" value="Unassembled WGS sequence"/>
</dbReference>
<dbReference type="EMBL" id="JBHSCX010000001">
    <property type="protein sequence ID" value="MFC4360681.1"/>
    <property type="molecule type" value="Genomic_DNA"/>
</dbReference>
<dbReference type="SMART" id="SM00869">
    <property type="entry name" value="Autotransporter"/>
    <property type="match status" value="1"/>
</dbReference>
<dbReference type="SUPFAM" id="SSF103515">
    <property type="entry name" value="Autotransporter"/>
    <property type="match status" value="1"/>
</dbReference>
<sequence>MSTFTFNKTPLTLALTGLLVTPVFADLGELEGQFQSELEELSAQTNQATYTQLKELGCNDQDRTPTDTCSAGVFIVWQNVRELVHTANEITGTGPTEYSLDTDLEGLGFALRWTAGEEFSSQESMTNSFTSGQLSNLASRVTALRAGARGFAIAGWSNPEGNKSAWAGGLNAGDDTSDAWSRWGGFLNGSYTYGNQDPTEREDAFDFDGSEINGGLDYRINEHWIAGGLVGHQNQEIDFDSSLSIVDGGVTMNGWSIMPFVMFQGEHWYGSLSVGYQRADFDTERSIKYPSLNPNVASVNTVAISTNTATTWTANWAGGYSFNITQAFTIEPSIGVNYQKVGISDYTEQDLQNDGFNFFVLEQKIKSLETTFAVKAQYVVNTAYGVFIPYINLQAFAQHETDDRYIDAIYADALSTLTDSARFSLPTNAPDSDYKIYGLGLAAVLRGASQKTLDGPASGGIQAFVNYREVLAVGNYKQIIIAGGLRYEF</sequence>
<dbReference type="RefSeq" id="WP_290264409.1">
    <property type="nucleotide sequence ID" value="NZ_JAUFQG010000006.1"/>
</dbReference>
<reference evidence="4" key="1">
    <citation type="journal article" date="2019" name="Int. J. Syst. Evol. Microbiol.">
        <title>The Global Catalogue of Microorganisms (GCM) 10K type strain sequencing project: providing services to taxonomists for standard genome sequencing and annotation.</title>
        <authorList>
            <consortium name="The Broad Institute Genomics Platform"/>
            <consortium name="The Broad Institute Genome Sequencing Center for Infectious Disease"/>
            <person name="Wu L."/>
            <person name="Ma J."/>
        </authorList>
    </citation>
    <scope>NUCLEOTIDE SEQUENCE [LARGE SCALE GENOMIC DNA]</scope>
    <source>
        <strain evidence="4">CECT 8570</strain>
    </source>
</reference>
<evidence type="ECO:0000313" key="3">
    <source>
        <dbReference type="EMBL" id="MFC4360681.1"/>
    </source>
</evidence>
<protein>
    <submittedName>
        <fullName evidence="3">Autotransporter outer membrane beta-barrel domain-containing protein</fullName>
    </submittedName>
</protein>
<accession>A0ABV8UYC3</accession>
<organism evidence="3 4">
    <name type="scientific">Simiduia curdlanivorans</name>
    <dbReference type="NCBI Taxonomy" id="1492769"/>
    <lineage>
        <taxon>Bacteria</taxon>
        <taxon>Pseudomonadati</taxon>
        <taxon>Pseudomonadota</taxon>
        <taxon>Gammaproteobacteria</taxon>
        <taxon>Cellvibrionales</taxon>
        <taxon>Cellvibrionaceae</taxon>
        <taxon>Simiduia</taxon>
    </lineage>
</organism>
<evidence type="ECO:0000313" key="4">
    <source>
        <dbReference type="Proteomes" id="UP001595840"/>
    </source>
</evidence>